<sequence length="93" mass="9744">MFIRMPSPRVVGLCLVALLAGCSSSGSTKDAGPDGASAFSSSSTSAAKSGNSCRSNRSSCLYNGAYEEGERDYAQQEAAKLNLAELQRLKRGF</sequence>
<protein>
    <recommendedName>
        <fullName evidence="5">Lipoprotein</fullName>
    </recommendedName>
</protein>
<keyword evidence="4" id="KW-1185">Reference proteome</keyword>
<evidence type="ECO:0008006" key="5">
    <source>
        <dbReference type="Google" id="ProtNLM"/>
    </source>
</evidence>
<dbReference type="OrthoDB" id="8665323at2"/>
<feature type="signal peptide" evidence="2">
    <location>
        <begin position="1"/>
        <end position="25"/>
    </location>
</feature>
<evidence type="ECO:0000256" key="1">
    <source>
        <dbReference type="SAM" id="MobiDB-lite"/>
    </source>
</evidence>
<reference evidence="4" key="1">
    <citation type="submission" date="2017-05" db="EMBL/GenBank/DDBJ databases">
        <title>Complete and WGS of Bordetella genogroups.</title>
        <authorList>
            <person name="Spilker T."/>
            <person name="Lipuma J."/>
        </authorList>
    </citation>
    <scope>NUCLEOTIDE SEQUENCE [LARGE SCALE GENOMIC DNA]</scope>
    <source>
        <strain evidence="4">AU16122</strain>
    </source>
</reference>
<comment type="caution">
    <text evidence="3">The sequence shown here is derived from an EMBL/GenBank/DDBJ whole genome shotgun (WGS) entry which is preliminary data.</text>
</comment>
<organism evidence="3 4">
    <name type="scientific">Bordetella genomosp. 10</name>
    <dbReference type="NCBI Taxonomy" id="1416804"/>
    <lineage>
        <taxon>Bacteria</taxon>
        <taxon>Pseudomonadati</taxon>
        <taxon>Pseudomonadota</taxon>
        <taxon>Betaproteobacteria</taxon>
        <taxon>Burkholderiales</taxon>
        <taxon>Alcaligenaceae</taxon>
        <taxon>Bordetella</taxon>
    </lineage>
</organism>
<feature type="chain" id="PRO_5013328908" description="Lipoprotein" evidence="2">
    <location>
        <begin position="26"/>
        <end position="93"/>
    </location>
</feature>
<dbReference type="PROSITE" id="PS51257">
    <property type="entry name" value="PROKAR_LIPOPROTEIN"/>
    <property type="match status" value="1"/>
</dbReference>
<accession>A0A261SJ99</accession>
<evidence type="ECO:0000256" key="2">
    <source>
        <dbReference type="SAM" id="SignalP"/>
    </source>
</evidence>
<dbReference type="Proteomes" id="UP000216020">
    <property type="component" value="Unassembled WGS sequence"/>
</dbReference>
<name>A0A261SJ99_9BORD</name>
<gene>
    <name evidence="3" type="ORF">CAL29_02110</name>
</gene>
<dbReference type="AlphaFoldDB" id="A0A261SJ99"/>
<dbReference type="EMBL" id="NEVM01000001">
    <property type="protein sequence ID" value="OZI37245.1"/>
    <property type="molecule type" value="Genomic_DNA"/>
</dbReference>
<evidence type="ECO:0000313" key="3">
    <source>
        <dbReference type="EMBL" id="OZI37245.1"/>
    </source>
</evidence>
<proteinExistence type="predicted"/>
<evidence type="ECO:0000313" key="4">
    <source>
        <dbReference type="Proteomes" id="UP000216020"/>
    </source>
</evidence>
<feature type="region of interest" description="Disordered" evidence="1">
    <location>
        <begin position="24"/>
        <end position="58"/>
    </location>
</feature>
<keyword evidence="2" id="KW-0732">Signal</keyword>